<organism evidence="3 4">
    <name type="scientific">Panicum hallii var. hallii</name>
    <dbReference type="NCBI Taxonomy" id="1504633"/>
    <lineage>
        <taxon>Eukaryota</taxon>
        <taxon>Viridiplantae</taxon>
        <taxon>Streptophyta</taxon>
        <taxon>Embryophyta</taxon>
        <taxon>Tracheophyta</taxon>
        <taxon>Spermatophyta</taxon>
        <taxon>Magnoliopsida</taxon>
        <taxon>Liliopsida</taxon>
        <taxon>Poales</taxon>
        <taxon>Poaceae</taxon>
        <taxon>PACMAD clade</taxon>
        <taxon>Panicoideae</taxon>
        <taxon>Panicodae</taxon>
        <taxon>Paniceae</taxon>
        <taxon>Panicinae</taxon>
        <taxon>Panicum</taxon>
        <taxon>Panicum sect. Panicum</taxon>
    </lineage>
</organism>
<sequence>MSTFCFNPLPLLALVLVSSVPLFRVLCFNPWTKILSAPRTAIDRRMGAKLVVSTVGTAALVYVTLSGWRCGGSRGLVKRTKPTRGRRGAGAGTADLEGGSGGDGKDGGVRIDGEQLVDGVPQ</sequence>
<dbReference type="Gramene" id="PUZ50993">
    <property type="protein sequence ID" value="PUZ50993"/>
    <property type="gene ID" value="GQ55_6G125700"/>
</dbReference>
<dbReference type="Proteomes" id="UP000244336">
    <property type="component" value="Chromosome 6"/>
</dbReference>
<evidence type="ECO:0000313" key="3">
    <source>
        <dbReference type="EMBL" id="PUZ50993.1"/>
    </source>
</evidence>
<keyword evidence="2" id="KW-0472">Membrane</keyword>
<keyword evidence="4" id="KW-1185">Reference proteome</keyword>
<proteinExistence type="predicted"/>
<name>A0A2T7D5Z0_9POAL</name>
<evidence type="ECO:0000256" key="2">
    <source>
        <dbReference type="SAM" id="Phobius"/>
    </source>
</evidence>
<feature type="transmembrane region" description="Helical" evidence="2">
    <location>
        <begin position="51"/>
        <end position="71"/>
    </location>
</feature>
<dbReference type="AlphaFoldDB" id="A0A2T7D5Z0"/>
<evidence type="ECO:0000256" key="1">
    <source>
        <dbReference type="SAM" id="MobiDB-lite"/>
    </source>
</evidence>
<reference evidence="3 4" key="1">
    <citation type="submission" date="2018-04" db="EMBL/GenBank/DDBJ databases">
        <title>WGS assembly of Panicum hallii var. hallii HAL2.</title>
        <authorList>
            <person name="Lovell J."/>
            <person name="Jenkins J."/>
            <person name="Lowry D."/>
            <person name="Mamidi S."/>
            <person name="Sreedasyam A."/>
            <person name="Weng X."/>
            <person name="Barry K."/>
            <person name="Bonette J."/>
            <person name="Campitelli B."/>
            <person name="Daum C."/>
            <person name="Gordon S."/>
            <person name="Gould B."/>
            <person name="Lipzen A."/>
            <person name="MacQueen A."/>
            <person name="Palacio-Mejia J."/>
            <person name="Plott C."/>
            <person name="Shakirov E."/>
            <person name="Shu S."/>
            <person name="Yoshinaga Y."/>
            <person name="Zane M."/>
            <person name="Rokhsar D."/>
            <person name="Grimwood J."/>
            <person name="Schmutz J."/>
            <person name="Juenger T."/>
        </authorList>
    </citation>
    <scope>NUCLEOTIDE SEQUENCE [LARGE SCALE GENOMIC DNA]</scope>
    <source>
        <strain evidence="4">cv. HAL2</strain>
    </source>
</reference>
<accession>A0A2T7D5Z0</accession>
<keyword evidence="2" id="KW-0812">Transmembrane</keyword>
<feature type="compositionally biased region" description="Basic and acidic residues" evidence="1">
    <location>
        <begin position="103"/>
        <end position="113"/>
    </location>
</feature>
<protein>
    <submittedName>
        <fullName evidence="3">Uncharacterized protein</fullName>
    </submittedName>
</protein>
<dbReference type="EMBL" id="CM009754">
    <property type="protein sequence ID" value="PUZ50993.1"/>
    <property type="molecule type" value="Genomic_DNA"/>
</dbReference>
<feature type="region of interest" description="Disordered" evidence="1">
    <location>
        <begin position="76"/>
        <end position="122"/>
    </location>
</feature>
<keyword evidence="2" id="KW-1133">Transmembrane helix</keyword>
<gene>
    <name evidence="3" type="ORF">GQ55_6G125700</name>
</gene>
<feature type="compositionally biased region" description="Basic residues" evidence="1">
    <location>
        <begin position="76"/>
        <end position="87"/>
    </location>
</feature>
<evidence type="ECO:0000313" key="4">
    <source>
        <dbReference type="Proteomes" id="UP000244336"/>
    </source>
</evidence>